<gene>
    <name evidence="1" type="ORF">R3I93_017988</name>
</gene>
<protein>
    <submittedName>
        <fullName evidence="1">Uncharacterized protein</fullName>
    </submittedName>
</protein>
<reference evidence="1 2" key="1">
    <citation type="submission" date="2024-02" db="EMBL/GenBank/DDBJ databases">
        <title>Chromosome-level genome assembly of the Eurasian Minnow (Phoxinus phoxinus).</title>
        <authorList>
            <person name="Oriowo T.O."/>
            <person name="Martin S."/>
            <person name="Stange M."/>
            <person name="Chrysostomakis Y."/>
            <person name="Brown T."/>
            <person name="Winkler S."/>
            <person name="Kukowka S."/>
            <person name="Myers E.W."/>
            <person name="Bohne A."/>
        </authorList>
    </citation>
    <scope>NUCLEOTIDE SEQUENCE [LARGE SCALE GENOMIC DNA]</scope>
    <source>
        <strain evidence="1">ZFMK-TIS-60720</strain>
        <tissue evidence="1">Whole Organism</tissue>
    </source>
</reference>
<sequence>MAALFPGQIKPPHQSWLCPPPATQRPYECFMTLLLSPGLSLWLPAALPVLLPVTSMSGKERVVIGVDLLL</sequence>
<proteinExistence type="predicted"/>
<comment type="caution">
    <text evidence="1">The sequence shown here is derived from an EMBL/GenBank/DDBJ whole genome shotgun (WGS) entry which is preliminary data.</text>
</comment>
<dbReference type="EMBL" id="JAYKXH010000019">
    <property type="protein sequence ID" value="KAK7134740.1"/>
    <property type="molecule type" value="Genomic_DNA"/>
</dbReference>
<keyword evidence="2" id="KW-1185">Reference proteome</keyword>
<dbReference type="AlphaFoldDB" id="A0AAN9GYN8"/>
<name>A0AAN9GYN8_9TELE</name>
<evidence type="ECO:0000313" key="2">
    <source>
        <dbReference type="Proteomes" id="UP001364617"/>
    </source>
</evidence>
<dbReference type="Proteomes" id="UP001364617">
    <property type="component" value="Unassembled WGS sequence"/>
</dbReference>
<accession>A0AAN9GYN8</accession>
<evidence type="ECO:0000313" key="1">
    <source>
        <dbReference type="EMBL" id="KAK7134740.1"/>
    </source>
</evidence>
<organism evidence="1 2">
    <name type="scientific">Phoxinus phoxinus</name>
    <name type="common">Eurasian minnow</name>
    <dbReference type="NCBI Taxonomy" id="58324"/>
    <lineage>
        <taxon>Eukaryota</taxon>
        <taxon>Metazoa</taxon>
        <taxon>Chordata</taxon>
        <taxon>Craniata</taxon>
        <taxon>Vertebrata</taxon>
        <taxon>Euteleostomi</taxon>
        <taxon>Actinopterygii</taxon>
        <taxon>Neopterygii</taxon>
        <taxon>Teleostei</taxon>
        <taxon>Ostariophysi</taxon>
        <taxon>Cypriniformes</taxon>
        <taxon>Leuciscidae</taxon>
        <taxon>Phoxininae</taxon>
        <taxon>Phoxinus</taxon>
    </lineage>
</organism>